<feature type="repeat" description="TPR" evidence="1">
    <location>
        <begin position="37"/>
        <end position="70"/>
    </location>
</feature>
<dbReference type="OrthoDB" id="414774at2759"/>
<evidence type="ECO:0000313" key="3">
    <source>
        <dbReference type="Proteomes" id="UP000235371"/>
    </source>
</evidence>
<keyword evidence="1" id="KW-0802">TPR repeat</keyword>
<reference evidence="2 3" key="1">
    <citation type="submission" date="2016-04" db="EMBL/GenBank/DDBJ databases">
        <title>A degradative enzymes factory behind the ericoid mycorrhizal symbiosis.</title>
        <authorList>
            <consortium name="DOE Joint Genome Institute"/>
            <person name="Martino E."/>
            <person name="Morin E."/>
            <person name="Grelet G."/>
            <person name="Kuo A."/>
            <person name="Kohler A."/>
            <person name="Daghino S."/>
            <person name="Barry K."/>
            <person name="Choi C."/>
            <person name="Cichocki N."/>
            <person name="Clum A."/>
            <person name="Copeland A."/>
            <person name="Hainaut M."/>
            <person name="Haridas S."/>
            <person name="Labutti K."/>
            <person name="Lindquist E."/>
            <person name="Lipzen A."/>
            <person name="Khouja H.-R."/>
            <person name="Murat C."/>
            <person name="Ohm R."/>
            <person name="Olson A."/>
            <person name="Spatafora J."/>
            <person name="Veneault-Fourrey C."/>
            <person name="Henrissat B."/>
            <person name="Grigoriev I."/>
            <person name="Martin F."/>
            <person name="Perotto S."/>
        </authorList>
    </citation>
    <scope>NUCLEOTIDE SEQUENCE [LARGE SCALE GENOMIC DNA]</scope>
    <source>
        <strain evidence="2 3">E</strain>
    </source>
</reference>
<accession>A0A2J6SIP1</accession>
<dbReference type="InterPro" id="IPR019734">
    <property type="entry name" value="TPR_rpt"/>
</dbReference>
<evidence type="ECO:0000313" key="2">
    <source>
        <dbReference type="EMBL" id="PMD50621.1"/>
    </source>
</evidence>
<dbReference type="STRING" id="1095630.A0A2J6SIP1"/>
<dbReference type="PANTHER" id="PTHR45588:SF1">
    <property type="entry name" value="WW DOMAIN-CONTAINING PROTEIN"/>
    <property type="match status" value="1"/>
</dbReference>
<dbReference type="AlphaFoldDB" id="A0A2J6SIP1"/>
<name>A0A2J6SIP1_9HELO</name>
<dbReference type="PANTHER" id="PTHR45588">
    <property type="entry name" value="TPR DOMAIN-CONTAINING PROTEIN"/>
    <property type="match status" value="1"/>
</dbReference>
<evidence type="ECO:0000256" key="1">
    <source>
        <dbReference type="PROSITE-ProRule" id="PRU00339"/>
    </source>
</evidence>
<dbReference type="GeneID" id="36585589"/>
<dbReference type="PROSITE" id="PS50005">
    <property type="entry name" value="TPR"/>
    <property type="match status" value="1"/>
</dbReference>
<proteinExistence type="predicted"/>
<dbReference type="SUPFAM" id="SSF48452">
    <property type="entry name" value="TPR-like"/>
    <property type="match status" value="2"/>
</dbReference>
<organism evidence="2 3">
    <name type="scientific">Hyaloscypha bicolor E</name>
    <dbReference type="NCBI Taxonomy" id="1095630"/>
    <lineage>
        <taxon>Eukaryota</taxon>
        <taxon>Fungi</taxon>
        <taxon>Dikarya</taxon>
        <taxon>Ascomycota</taxon>
        <taxon>Pezizomycotina</taxon>
        <taxon>Leotiomycetes</taxon>
        <taxon>Helotiales</taxon>
        <taxon>Hyaloscyphaceae</taxon>
        <taxon>Hyaloscypha</taxon>
        <taxon>Hyaloscypha bicolor</taxon>
    </lineage>
</organism>
<dbReference type="SMART" id="SM00028">
    <property type="entry name" value="TPR"/>
    <property type="match status" value="3"/>
</dbReference>
<sequence length="566" mass="63934">MINANMKGSQKQSSFSPPKYFDLGTYHWPITTTSEEAQTWFDRGLIWVYGFNHEEAAKCFEKAIAADEGCAMAYWGLAYALGPNYNKPWDVFDECERTANLKRTNAAARQAETLSAPAEPVERALIHAIQSRYPQQRMTKDFSLWNKKYAEAMESVYRKFSDDLDVAALYADALMNLTPWALWDIHTGEPTPGSRVLEAKQVLDQGIATEDGFKHPGLLHSYIHLMEMSSTPEKALTIADRLRDLVPDAGHLRHMPSHLDIMCGDYRRAIAANSEAILADERFVAQEGPFNFYSLYRTHNYHFRIYAAMFSGQSKIALESVAQIEKSFPEELLRVESPPMADWLEGILSVRVHVFIRFGLWHDLLSLEFPKDQELYCVTTAMIYYGKGVALAATGKVEEAEEERTRFRDAVKRVPSSRTIFANKCIDVLDVAGAMLDGELAYRQGNFDLAFEELRRSISLDDALPYDEPWGWMQPTRHAYGALLLEQGHVGEAAAVYSADLGMDNVIPRALQHPNNVWALHGYHECLLKLGRKAEAKILEPQLRLALAIADVAIRSSCFCRLNTSS</sequence>
<dbReference type="Gene3D" id="1.25.40.10">
    <property type="entry name" value="Tetratricopeptide repeat domain"/>
    <property type="match status" value="2"/>
</dbReference>
<dbReference type="InterPro" id="IPR011990">
    <property type="entry name" value="TPR-like_helical_dom_sf"/>
</dbReference>
<dbReference type="RefSeq" id="XP_024727525.1">
    <property type="nucleotide sequence ID" value="XM_024877512.1"/>
</dbReference>
<dbReference type="InParanoid" id="A0A2J6SIP1"/>
<dbReference type="EMBL" id="KZ613913">
    <property type="protein sequence ID" value="PMD50621.1"/>
    <property type="molecule type" value="Genomic_DNA"/>
</dbReference>
<keyword evidence="3" id="KW-1185">Reference proteome</keyword>
<gene>
    <name evidence="2" type="ORF">K444DRAFT_576253</name>
</gene>
<dbReference type="Proteomes" id="UP000235371">
    <property type="component" value="Unassembled WGS sequence"/>
</dbReference>
<protein>
    <submittedName>
        <fullName evidence="2">TPR domain protein</fullName>
    </submittedName>
</protein>